<evidence type="ECO:0000313" key="3">
    <source>
        <dbReference type="Proteomes" id="UP001214415"/>
    </source>
</evidence>
<keyword evidence="3" id="KW-1185">Reference proteome</keyword>
<reference evidence="2" key="1">
    <citation type="submission" date="2023-03" db="EMBL/GenBank/DDBJ databases">
        <title>Mating type loci evolution in Malassezia.</title>
        <authorList>
            <person name="Coelho M.A."/>
        </authorList>
    </citation>
    <scope>NUCLEOTIDE SEQUENCE</scope>
    <source>
        <strain evidence="2">CBS 12830</strain>
    </source>
</reference>
<sequence length="137" mass="15664">MSARLAVRVAWKSARSAALAAQSGRWQRPAISHTPLAWRAYVTAPPPGQRPEPTPLDMTVYHRMVDHTLDELTAQLEELLETEDIEALEQGRDGSMSDWDVEYARWFSSKDNELFYLDELLTKELSEVFQTTLDLDL</sequence>
<feature type="coiled-coil region" evidence="1">
    <location>
        <begin position="62"/>
        <end position="89"/>
    </location>
</feature>
<dbReference type="AlphaFoldDB" id="A0AAF0J0G6"/>
<proteinExistence type="predicted"/>
<gene>
    <name evidence="2" type="ORF">MEQU1_003430</name>
</gene>
<keyword evidence="1" id="KW-0175">Coiled coil</keyword>
<dbReference type="Proteomes" id="UP001214415">
    <property type="component" value="Chromosome 7"/>
</dbReference>
<evidence type="ECO:0000256" key="1">
    <source>
        <dbReference type="SAM" id="Coils"/>
    </source>
</evidence>
<protein>
    <submittedName>
        <fullName evidence="2">Uncharacterized protein</fullName>
    </submittedName>
</protein>
<name>A0AAF0J0G6_9BASI</name>
<dbReference type="EMBL" id="CP119906">
    <property type="protein sequence ID" value="WFD24727.1"/>
    <property type="molecule type" value="Genomic_DNA"/>
</dbReference>
<organism evidence="2 3">
    <name type="scientific">Malassezia equina</name>
    <dbReference type="NCBI Taxonomy" id="1381935"/>
    <lineage>
        <taxon>Eukaryota</taxon>
        <taxon>Fungi</taxon>
        <taxon>Dikarya</taxon>
        <taxon>Basidiomycota</taxon>
        <taxon>Ustilaginomycotina</taxon>
        <taxon>Malasseziomycetes</taxon>
        <taxon>Malasseziales</taxon>
        <taxon>Malasseziaceae</taxon>
        <taxon>Malassezia</taxon>
    </lineage>
</organism>
<evidence type="ECO:0000313" key="2">
    <source>
        <dbReference type="EMBL" id="WFD24727.1"/>
    </source>
</evidence>
<accession>A0AAF0J0G6</accession>